<feature type="region of interest" description="Disordered" evidence="1">
    <location>
        <begin position="1"/>
        <end position="63"/>
    </location>
</feature>
<dbReference type="AlphaFoldDB" id="A0AAP0GFF7"/>
<proteinExistence type="predicted"/>
<gene>
    <name evidence="2" type="ORF">KSP39_PZI001511</name>
</gene>
<evidence type="ECO:0000313" key="3">
    <source>
        <dbReference type="Proteomes" id="UP001418222"/>
    </source>
</evidence>
<dbReference type="EMBL" id="JBBWWQ010000001">
    <property type="protein sequence ID" value="KAK8956911.1"/>
    <property type="molecule type" value="Genomic_DNA"/>
</dbReference>
<organism evidence="2 3">
    <name type="scientific">Platanthera zijinensis</name>
    <dbReference type="NCBI Taxonomy" id="2320716"/>
    <lineage>
        <taxon>Eukaryota</taxon>
        <taxon>Viridiplantae</taxon>
        <taxon>Streptophyta</taxon>
        <taxon>Embryophyta</taxon>
        <taxon>Tracheophyta</taxon>
        <taxon>Spermatophyta</taxon>
        <taxon>Magnoliopsida</taxon>
        <taxon>Liliopsida</taxon>
        <taxon>Asparagales</taxon>
        <taxon>Orchidaceae</taxon>
        <taxon>Orchidoideae</taxon>
        <taxon>Orchideae</taxon>
        <taxon>Orchidinae</taxon>
        <taxon>Platanthera</taxon>
    </lineage>
</organism>
<name>A0AAP0GFF7_9ASPA</name>
<accession>A0AAP0GFF7</accession>
<comment type="caution">
    <text evidence="2">The sequence shown here is derived from an EMBL/GenBank/DDBJ whole genome shotgun (WGS) entry which is preliminary data.</text>
</comment>
<feature type="compositionally biased region" description="Polar residues" evidence="1">
    <location>
        <begin position="23"/>
        <end position="40"/>
    </location>
</feature>
<protein>
    <submittedName>
        <fullName evidence="2">Uncharacterized protein</fullName>
    </submittedName>
</protein>
<keyword evidence="3" id="KW-1185">Reference proteome</keyword>
<feature type="compositionally biased region" description="Polar residues" evidence="1">
    <location>
        <begin position="52"/>
        <end position="63"/>
    </location>
</feature>
<evidence type="ECO:0000313" key="2">
    <source>
        <dbReference type="EMBL" id="KAK8956911.1"/>
    </source>
</evidence>
<evidence type="ECO:0000256" key="1">
    <source>
        <dbReference type="SAM" id="MobiDB-lite"/>
    </source>
</evidence>
<sequence length="216" mass="23306">MRQRRARAPTLPEDLRACRAPNTDITPESQPLQIPSQITPEDTGRSKDLITDKSSGADNSTHPAISDELLKHAQENLHTIKKTTAPTNKGFTRELRVNESATIRSTVDLEYFPAGTLPPRLRKLSIHGIVKEKLSRCLIVVTQRSEKWEAVVVAAAAAEVAMERQRSLLLLRLAVVGKEVAAAADTVAATAVPIGAAAGEYQTVGKTPTPSMDGLT</sequence>
<reference evidence="2 3" key="1">
    <citation type="journal article" date="2022" name="Nat. Plants">
        <title>Genomes of leafy and leafless Platanthera orchids illuminate the evolution of mycoheterotrophy.</title>
        <authorList>
            <person name="Li M.H."/>
            <person name="Liu K.W."/>
            <person name="Li Z."/>
            <person name="Lu H.C."/>
            <person name="Ye Q.L."/>
            <person name="Zhang D."/>
            <person name="Wang J.Y."/>
            <person name="Li Y.F."/>
            <person name="Zhong Z.M."/>
            <person name="Liu X."/>
            <person name="Yu X."/>
            <person name="Liu D.K."/>
            <person name="Tu X.D."/>
            <person name="Liu B."/>
            <person name="Hao Y."/>
            <person name="Liao X.Y."/>
            <person name="Jiang Y.T."/>
            <person name="Sun W.H."/>
            <person name="Chen J."/>
            <person name="Chen Y.Q."/>
            <person name="Ai Y."/>
            <person name="Zhai J.W."/>
            <person name="Wu S.S."/>
            <person name="Zhou Z."/>
            <person name="Hsiao Y.Y."/>
            <person name="Wu W.L."/>
            <person name="Chen Y.Y."/>
            <person name="Lin Y.F."/>
            <person name="Hsu J.L."/>
            <person name="Li C.Y."/>
            <person name="Wang Z.W."/>
            <person name="Zhao X."/>
            <person name="Zhong W.Y."/>
            <person name="Ma X.K."/>
            <person name="Ma L."/>
            <person name="Huang J."/>
            <person name="Chen G.Z."/>
            <person name="Huang M.Z."/>
            <person name="Huang L."/>
            <person name="Peng D.H."/>
            <person name="Luo Y.B."/>
            <person name="Zou S.Q."/>
            <person name="Chen S.P."/>
            <person name="Lan S."/>
            <person name="Tsai W.C."/>
            <person name="Van de Peer Y."/>
            <person name="Liu Z.J."/>
        </authorList>
    </citation>
    <scope>NUCLEOTIDE SEQUENCE [LARGE SCALE GENOMIC DNA]</scope>
    <source>
        <strain evidence="2">Lor287</strain>
    </source>
</reference>
<dbReference type="Proteomes" id="UP001418222">
    <property type="component" value="Unassembled WGS sequence"/>
</dbReference>
<feature type="compositionally biased region" description="Basic and acidic residues" evidence="1">
    <location>
        <begin position="42"/>
        <end position="51"/>
    </location>
</feature>